<name>A0ACC2GWJ4_DALPE</name>
<dbReference type="EMBL" id="CM055735">
    <property type="protein sequence ID" value="KAJ8008158.1"/>
    <property type="molecule type" value="Genomic_DNA"/>
</dbReference>
<keyword evidence="2" id="KW-1185">Reference proteome</keyword>
<evidence type="ECO:0000313" key="2">
    <source>
        <dbReference type="Proteomes" id="UP001157502"/>
    </source>
</evidence>
<organism evidence="1 2">
    <name type="scientific">Dallia pectoralis</name>
    <name type="common">Alaska blackfish</name>
    <dbReference type="NCBI Taxonomy" id="75939"/>
    <lineage>
        <taxon>Eukaryota</taxon>
        <taxon>Metazoa</taxon>
        <taxon>Chordata</taxon>
        <taxon>Craniata</taxon>
        <taxon>Vertebrata</taxon>
        <taxon>Euteleostomi</taxon>
        <taxon>Actinopterygii</taxon>
        <taxon>Neopterygii</taxon>
        <taxon>Teleostei</taxon>
        <taxon>Protacanthopterygii</taxon>
        <taxon>Esociformes</taxon>
        <taxon>Umbridae</taxon>
        <taxon>Dallia</taxon>
    </lineage>
</organism>
<protein>
    <submittedName>
        <fullName evidence="1">Uncharacterized protein</fullName>
    </submittedName>
</protein>
<reference evidence="1" key="1">
    <citation type="submission" date="2021-05" db="EMBL/GenBank/DDBJ databases">
        <authorList>
            <person name="Pan Q."/>
            <person name="Jouanno E."/>
            <person name="Zahm M."/>
            <person name="Klopp C."/>
            <person name="Cabau C."/>
            <person name="Louis A."/>
            <person name="Berthelot C."/>
            <person name="Parey E."/>
            <person name="Roest Crollius H."/>
            <person name="Montfort J."/>
            <person name="Robinson-Rechavi M."/>
            <person name="Bouchez O."/>
            <person name="Lampietro C."/>
            <person name="Lopez Roques C."/>
            <person name="Donnadieu C."/>
            <person name="Postlethwait J."/>
            <person name="Bobe J."/>
            <person name="Dillon D."/>
            <person name="Chandos A."/>
            <person name="von Hippel F."/>
            <person name="Guiguen Y."/>
        </authorList>
    </citation>
    <scope>NUCLEOTIDE SEQUENCE</scope>
    <source>
        <strain evidence="1">YG-Jan2019</strain>
    </source>
</reference>
<comment type="caution">
    <text evidence="1">The sequence shown here is derived from an EMBL/GenBank/DDBJ whole genome shotgun (WGS) entry which is preliminary data.</text>
</comment>
<gene>
    <name evidence="1" type="ORF">DPEC_G00101860</name>
</gene>
<dbReference type="Proteomes" id="UP001157502">
    <property type="component" value="Chromosome 8"/>
</dbReference>
<proteinExistence type="predicted"/>
<evidence type="ECO:0000313" key="1">
    <source>
        <dbReference type="EMBL" id="KAJ8008158.1"/>
    </source>
</evidence>
<sequence length="124" mass="13248">MTTIRCRTRSDTPLPPVLLSLLQNTDDILVASAECPSDDEDLEECEPGNAVIGQMCAQPYFSLAKVQSGTVTAPACSRAVCDAGEHPDWVTAAVKTAVAPISRSELNETGQGQHWTPLDRSPHS</sequence>
<accession>A0ACC2GWJ4</accession>